<reference evidence="3 4" key="1">
    <citation type="journal article" date="2019" name="Int. J. Syst. Evol. Microbiol.">
        <title>The Global Catalogue of Microorganisms (GCM) 10K type strain sequencing project: providing services to taxonomists for standard genome sequencing and annotation.</title>
        <authorList>
            <consortium name="The Broad Institute Genomics Platform"/>
            <consortium name="The Broad Institute Genome Sequencing Center for Infectious Disease"/>
            <person name="Wu L."/>
            <person name="Ma J."/>
        </authorList>
    </citation>
    <scope>NUCLEOTIDE SEQUENCE [LARGE SCALE GENOMIC DNA]</scope>
    <source>
        <strain evidence="3 4">DSM 26526</strain>
    </source>
</reference>
<keyword evidence="1" id="KW-1133">Transmembrane helix</keyword>
<feature type="transmembrane region" description="Helical" evidence="1">
    <location>
        <begin position="45"/>
        <end position="62"/>
    </location>
</feature>
<evidence type="ECO:0000259" key="2">
    <source>
        <dbReference type="Pfam" id="PF09851"/>
    </source>
</evidence>
<comment type="caution">
    <text evidence="3">The sequence shown here is derived from an EMBL/GenBank/DDBJ whole genome shotgun (WGS) entry which is preliminary data.</text>
</comment>
<dbReference type="AlphaFoldDB" id="A0ABD5XHE3"/>
<dbReference type="Proteomes" id="UP001596460">
    <property type="component" value="Unassembled WGS sequence"/>
</dbReference>
<dbReference type="EMBL" id="JBHTAB010000008">
    <property type="protein sequence ID" value="MFC7130501.1"/>
    <property type="molecule type" value="Genomic_DNA"/>
</dbReference>
<keyword evidence="4" id="KW-1185">Reference proteome</keyword>
<protein>
    <submittedName>
        <fullName evidence="3">SHOCT domain-containing protein</fullName>
    </submittedName>
</protein>
<keyword evidence="1" id="KW-0812">Transmembrane</keyword>
<dbReference type="InterPro" id="IPR018649">
    <property type="entry name" value="SHOCT"/>
</dbReference>
<feature type="domain" description="SHOCT" evidence="2">
    <location>
        <begin position="74"/>
        <end position="99"/>
    </location>
</feature>
<keyword evidence="1" id="KW-0472">Membrane</keyword>
<gene>
    <name evidence="3" type="ORF">ACFQI8_14000</name>
</gene>
<evidence type="ECO:0000313" key="4">
    <source>
        <dbReference type="Proteomes" id="UP001596460"/>
    </source>
</evidence>
<sequence length="104" mass="11135">MAEASRMSTTTIILLVVAALVVIPLLAMGGGMMGGGFGMFGGGMFLWPLLLIGLGVLVFYGLSGRDGSRSSDSALETLRARYARGEISDEEFEERKQTLESKDR</sequence>
<feature type="transmembrane region" description="Helical" evidence="1">
    <location>
        <begin position="12"/>
        <end position="33"/>
    </location>
</feature>
<dbReference type="Pfam" id="PF09851">
    <property type="entry name" value="SHOCT"/>
    <property type="match status" value="1"/>
</dbReference>
<evidence type="ECO:0000313" key="3">
    <source>
        <dbReference type="EMBL" id="MFC7130501.1"/>
    </source>
</evidence>
<accession>A0ABD5XHE3</accession>
<organism evidence="3 4">
    <name type="scientific">Haloferax chudinovii</name>
    <dbReference type="NCBI Taxonomy" id="1109010"/>
    <lineage>
        <taxon>Archaea</taxon>
        <taxon>Methanobacteriati</taxon>
        <taxon>Methanobacteriota</taxon>
        <taxon>Stenosarchaea group</taxon>
        <taxon>Halobacteria</taxon>
        <taxon>Halobacteriales</taxon>
        <taxon>Haloferacaceae</taxon>
        <taxon>Haloferax</taxon>
    </lineage>
</organism>
<dbReference type="RefSeq" id="WP_390245799.1">
    <property type="nucleotide sequence ID" value="NZ_JBHTAB010000008.1"/>
</dbReference>
<evidence type="ECO:0000256" key="1">
    <source>
        <dbReference type="SAM" id="Phobius"/>
    </source>
</evidence>
<name>A0ABD5XHE3_9EURY</name>
<proteinExistence type="predicted"/>